<accession>L0KTH2</accession>
<dbReference type="GO" id="GO:0008270">
    <property type="term" value="F:zinc ion binding"/>
    <property type="evidence" value="ECO:0007669"/>
    <property type="project" value="UniProtKB-UniRule"/>
</dbReference>
<evidence type="ECO:0000256" key="10">
    <source>
        <dbReference type="ARBA" id="ARBA00022917"/>
    </source>
</evidence>
<dbReference type="PANTHER" id="PTHR11777">
    <property type="entry name" value="ALANYL-TRNA SYNTHETASE"/>
    <property type="match status" value="1"/>
</dbReference>
<dbReference type="SUPFAM" id="SSF55681">
    <property type="entry name" value="Class II aaRS and biotin synthetases"/>
    <property type="match status" value="1"/>
</dbReference>
<keyword evidence="8 12" id="KW-0067">ATP-binding</keyword>
<keyword evidence="7 12" id="KW-0862">Zinc</keyword>
<feature type="binding site" evidence="12">
    <location>
        <position position="714"/>
    </location>
    <ligand>
        <name>Zn(2+)</name>
        <dbReference type="ChEBI" id="CHEBI:29105"/>
    </ligand>
</feature>
<dbReference type="PANTHER" id="PTHR11777:SF9">
    <property type="entry name" value="ALANINE--TRNA LIGASE, CYTOPLASMIC"/>
    <property type="match status" value="1"/>
</dbReference>
<comment type="function">
    <text evidence="12">Catalyzes the attachment of alanine to tRNA(Ala) in a two-step reaction: alanine is first activated by ATP to form Ala-AMP and then transferred to the acceptor end of tRNA(Ala). Also edits incorrectly charged Ser-tRNA(Ala) and Gly-tRNA(Ala) via its editing domain.</text>
</comment>
<dbReference type="Pfam" id="PF01411">
    <property type="entry name" value="tRNA-synt_2c"/>
    <property type="match status" value="1"/>
</dbReference>
<proteinExistence type="inferred from homology"/>
<dbReference type="InterPro" id="IPR003156">
    <property type="entry name" value="DHHA1_dom"/>
</dbReference>
<evidence type="ECO:0000256" key="3">
    <source>
        <dbReference type="ARBA" id="ARBA00022555"/>
    </source>
</evidence>
<feature type="binding site" evidence="12">
    <location>
        <position position="718"/>
    </location>
    <ligand>
        <name>Zn(2+)</name>
        <dbReference type="ChEBI" id="CHEBI:29105"/>
    </ligand>
</feature>
<dbReference type="PROSITE" id="PS50860">
    <property type="entry name" value="AA_TRNA_LIGASE_II_ALA"/>
    <property type="match status" value="1"/>
</dbReference>
<dbReference type="Gene3D" id="2.40.30.130">
    <property type="match status" value="1"/>
</dbReference>
<dbReference type="Gene3D" id="3.30.54.20">
    <property type="match status" value="1"/>
</dbReference>
<evidence type="ECO:0000313" key="14">
    <source>
        <dbReference type="EMBL" id="AGB48737.1"/>
    </source>
</evidence>
<dbReference type="Gene3D" id="3.30.930.10">
    <property type="entry name" value="Bira Bifunctional Protein, Domain 2"/>
    <property type="match status" value="1"/>
</dbReference>
<dbReference type="EC" id="6.1.1.7" evidence="12"/>
<dbReference type="KEGG" id="mhz:Metho_0470"/>
<dbReference type="HOGENOM" id="CLU_004485_4_0_2"/>
<keyword evidence="6 12" id="KW-0547">Nucleotide-binding</keyword>
<dbReference type="HAMAP" id="MF_00036_A">
    <property type="entry name" value="Ala_tRNA_synth_A"/>
    <property type="match status" value="1"/>
</dbReference>
<dbReference type="NCBIfam" id="TIGR00344">
    <property type="entry name" value="alaS"/>
    <property type="match status" value="1"/>
</dbReference>
<dbReference type="InterPro" id="IPR018165">
    <property type="entry name" value="Ala-tRNA-synth_IIc_core"/>
</dbReference>
<feature type="binding site" evidence="12">
    <location>
        <position position="615"/>
    </location>
    <ligand>
        <name>Zn(2+)</name>
        <dbReference type="ChEBI" id="CHEBI:29105"/>
    </ligand>
</feature>
<organism evidence="14 15">
    <name type="scientific">Methanomethylovorans hollandica (strain DSM 15978 / NBRC 107637 / DMS1)</name>
    <dbReference type="NCBI Taxonomy" id="867904"/>
    <lineage>
        <taxon>Archaea</taxon>
        <taxon>Methanobacteriati</taxon>
        <taxon>Methanobacteriota</taxon>
        <taxon>Stenosarchaea group</taxon>
        <taxon>Methanomicrobia</taxon>
        <taxon>Methanosarcinales</taxon>
        <taxon>Methanosarcinaceae</taxon>
        <taxon>Methanomethylovorans</taxon>
    </lineage>
</organism>
<evidence type="ECO:0000313" key="15">
    <source>
        <dbReference type="Proteomes" id="UP000010866"/>
    </source>
</evidence>
<evidence type="ECO:0000256" key="1">
    <source>
        <dbReference type="ARBA" id="ARBA00008226"/>
    </source>
</evidence>
<dbReference type="SMART" id="SM00863">
    <property type="entry name" value="tRNA_SAD"/>
    <property type="match status" value="1"/>
</dbReference>
<comment type="catalytic activity">
    <reaction evidence="12">
        <text>tRNA(Ala) + L-alanine + ATP = L-alanyl-tRNA(Ala) + AMP + diphosphate</text>
        <dbReference type="Rhea" id="RHEA:12540"/>
        <dbReference type="Rhea" id="RHEA-COMP:9657"/>
        <dbReference type="Rhea" id="RHEA-COMP:9923"/>
        <dbReference type="ChEBI" id="CHEBI:30616"/>
        <dbReference type="ChEBI" id="CHEBI:33019"/>
        <dbReference type="ChEBI" id="CHEBI:57972"/>
        <dbReference type="ChEBI" id="CHEBI:78442"/>
        <dbReference type="ChEBI" id="CHEBI:78497"/>
        <dbReference type="ChEBI" id="CHEBI:456215"/>
        <dbReference type="EC" id="6.1.1.7"/>
    </reaction>
</comment>
<dbReference type="AlphaFoldDB" id="L0KTH2"/>
<dbReference type="FunFam" id="3.10.310.40:FF:000001">
    <property type="entry name" value="Alanine--tRNA ligase"/>
    <property type="match status" value="1"/>
</dbReference>
<comment type="subcellular location">
    <subcellularLocation>
        <location evidence="12">Cytoplasm</location>
    </subcellularLocation>
</comment>
<dbReference type="SUPFAM" id="SSF55186">
    <property type="entry name" value="ThrRS/AlaRS common domain"/>
    <property type="match status" value="1"/>
</dbReference>
<dbReference type="RefSeq" id="WP_015323906.1">
    <property type="nucleotide sequence ID" value="NC_019977.1"/>
</dbReference>
<evidence type="ECO:0000256" key="8">
    <source>
        <dbReference type="ARBA" id="ARBA00022840"/>
    </source>
</evidence>
<dbReference type="InterPro" id="IPR045864">
    <property type="entry name" value="aa-tRNA-synth_II/BPL/LPL"/>
</dbReference>
<sequence>MLEDEYQLDFFKDNGFVRKQCPKCDKFFWTRDLERATCGDAPCDPYSFIGNPVFKKSFDLAEMREYYLKFFEERGHARMARYPVVARWRDDIYLTIASIADFQPFVTSGEVAPPHNPLTISQPCIRLSDLDAVGRSGRHLTTFEMMAHHAFNKPNAEIYWKDRTVGLCDELLNSLGVDPMAVTYKEEPWAGGGNAGPCVETLVGGLEVATLVFMNLEQVKDGPIEIKGEMYHKMDNYIVDTGYGLERFVWASKGSPTIYDAIFPNIVKELMDLAGIEHELEDPEYANILSQNARLAGLMDVSEKANLMELRRQVASSIGTTAEKLSSIIEPVESVYAITDHSRCLTFMLGDGIIPSNVKAGYLARLVLRRTLRMMKDLNISIPLSEIVQMHIKNLPEYPEFAERFEVIEDILHHEEIKFQETLERGRRMISKSAKHYKQAGEKMPLEKIIEMYDTHGIPPEISKDAAAEEGVQVDLPDNFYSLVAERHSKAEEKEEKVFPYADRISRLPPTRKLFYDEPNRMDFEAVVLDLFDNYIVCDSTLFYPEGGGQPADHGTFAIEDVLLDVVDVQVVKGVVVHRIDAMDKELHLRKGDIVTGRVNKERRMAHASHHTATHIVNDAARKVLGEHIWQAGAQKTETRARLDITHYKRITKEQLNQIELLANQTVMDNQRVTAEWMERNQAEQKYGFGLYQGGVPKGNMIRVLKVADDIEACAGTHCSSTGLVGPIKILKTERIQDGVERIEYAAGMAAVRAIQEADYYLTTASEALRVLPEQLPVTIDRFFNEWKEFKKENIRLKEDMAQLRVARMLIQALDLGGVRLIAQNVDHADTDELVKIAGELTQEDDVIALLISDLEGVKIVAAAGKKAIATGADAGKVVREMSRIVGGGGGGRPDMARGGGVDSSKAAEAMEKGISMVKASLNV</sequence>
<dbReference type="GO" id="GO:0005737">
    <property type="term" value="C:cytoplasm"/>
    <property type="evidence" value="ECO:0007669"/>
    <property type="project" value="UniProtKB-SubCell"/>
</dbReference>
<dbReference type="Pfam" id="PF02272">
    <property type="entry name" value="DHHA1"/>
    <property type="match status" value="1"/>
</dbReference>
<keyword evidence="3 12" id="KW-0820">tRNA-binding</keyword>
<dbReference type="Proteomes" id="UP000010866">
    <property type="component" value="Chromosome"/>
</dbReference>
<feature type="binding site" evidence="12">
    <location>
        <position position="611"/>
    </location>
    <ligand>
        <name>Zn(2+)</name>
        <dbReference type="ChEBI" id="CHEBI:29105"/>
    </ligand>
</feature>
<dbReference type="CDD" id="cd00673">
    <property type="entry name" value="AlaRS_core"/>
    <property type="match status" value="1"/>
</dbReference>
<keyword evidence="15" id="KW-1185">Reference proteome</keyword>
<evidence type="ECO:0000256" key="5">
    <source>
        <dbReference type="ARBA" id="ARBA00022723"/>
    </source>
</evidence>
<dbReference type="GO" id="GO:0000049">
    <property type="term" value="F:tRNA binding"/>
    <property type="evidence" value="ECO:0007669"/>
    <property type="project" value="UniProtKB-KW"/>
</dbReference>
<evidence type="ECO:0000256" key="12">
    <source>
        <dbReference type="HAMAP-Rule" id="MF_00036"/>
    </source>
</evidence>
<dbReference type="OrthoDB" id="7506at2157"/>
<evidence type="ECO:0000256" key="4">
    <source>
        <dbReference type="ARBA" id="ARBA00022598"/>
    </source>
</evidence>
<dbReference type="STRING" id="867904.Metho_0470"/>
<comment type="similarity">
    <text evidence="1 12">Belongs to the class-II aminoacyl-tRNA synthetase family.</text>
</comment>
<keyword evidence="10 12" id="KW-0648">Protein biosynthesis</keyword>
<evidence type="ECO:0000256" key="11">
    <source>
        <dbReference type="ARBA" id="ARBA00023146"/>
    </source>
</evidence>
<dbReference type="Gene3D" id="6.10.250.550">
    <property type="match status" value="1"/>
</dbReference>
<evidence type="ECO:0000256" key="2">
    <source>
        <dbReference type="ARBA" id="ARBA00022490"/>
    </source>
</evidence>
<evidence type="ECO:0000259" key="13">
    <source>
        <dbReference type="PROSITE" id="PS50860"/>
    </source>
</evidence>
<dbReference type="GeneID" id="14407576"/>
<dbReference type="InterPro" id="IPR002318">
    <property type="entry name" value="Ala-tRNA-lgiase_IIc"/>
</dbReference>
<dbReference type="InterPro" id="IPR018163">
    <property type="entry name" value="Thr/Ala-tRNA-synth_IIc_edit"/>
</dbReference>
<dbReference type="InterPro" id="IPR022429">
    <property type="entry name" value="Ala-tRNA_lgiase_arc"/>
</dbReference>
<dbReference type="InterPro" id="IPR018162">
    <property type="entry name" value="Ala-tRNA-ligase_IIc_anticod-bd"/>
</dbReference>
<comment type="domain">
    <text evidence="12">Consists of three domains; the N-terminal catalytic domain, the editing domain and the C-terminal C-Ala domain. The editing domain removes incorrectly charged amino acids, while the C-Ala domain, along with tRNA(Ala), serves as a bridge to cooperatively bring together the editing and aminoacylation centers thus stimulating deacylation of misacylated tRNAs.</text>
</comment>
<evidence type="ECO:0000256" key="7">
    <source>
        <dbReference type="ARBA" id="ARBA00022833"/>
    </source>
</evidence>
<gene>
    <name evidence="12" type="primary">alaS</name>
    <name evidence="14" type="ordered locus">Metho_0470</name>
</gene>
<dbReference type="InterPro" id="IPR050058">
    <property type="entry name" value="Ala-tRNA_ligase"/>
</dbReference>
<dbReference type="Gene3D" id="3.30.980.10">
    <property type="entry name" value="Threonyl-trna Synthetase, Chain A, domain 2"/>
    <property type="match status" value="1"/>
</dbReference>
<dbReference type="FunFam" id="3.30.980.10:FF:000004">
    <property type="entry name" value="Alanine--tRNA ligase, cytoplasmic"/>
    <property type="match status" value="1"/>
</dbReference>
<keyword evidence="9 12" id="KW-0694">RNA-binding</keyword>
<feature type="domain" description="Alanyl-transfer RNA synthetases family profile" evidence="13">
    <location>
        <begin position="58"/>
        <end position="757"/>
    </location>
</feature>
<reference evidence="15" key="1">
    <citation type="submission" date="2012-02" db="EMBL/GenBank/DDBJ databases">
        <title>Complete sequence of chromosome of Methanomethylovorans hollandica DSM 15978.</title>
        <authorList>
            <person name="Lucas S."/>
            <person name="Copeland A."/>
            <person name="Lapidus A."/>
            <person name="Glavina del Rio T."/>
            <person name="Dalin E."/>
            <person name="Tice H."/>
            <person name="Bruce D."/>
            <person name="Goodwin L."/>
            <person name="Pitluck S."/>
            <person name="Peters L."/>
            <person name="Mikhailova N."/>
            <person name="Held B."/>
            <person name="Kyrpides N."/>
            <person name="Mavromatis K."/>
            <person name="Ivanova N."/>
            <person name="Brettin T."/>
            <person name="Detter J.C."/>
            <person name="Han C."/>
            <person name="Larimer F."/>
            <person name="Land M."/>
            <person name="Hauser L."/>
            <person name="Markowitz V."/>
            <person name="Cheng J.-F."/>
            <person name="Hugenholtz P."/>
            <person name="Woyke T."/>
            <person name="Wu D."/>
            <person name="Spring S."/>
            <person name="Schroeder M."/>
            <person name="Brambilla E."/>
            <person name="Klenk H.-P."/>
            <person name="Eisen J.A."/>
        </authorList>
    </citation>
    <scope>NUCLEOTIDE SEQUENCE [LARGE SCALE GENOMIC DNA]</scope>
    <source>
        <strain evidence="15">DSM 15978 / NBRC 107637 / DMS1</strain>
    </source>
</reference>
<dbReference type="GO" id="GO:0006419">
    <property type="term" value="P:alanyl-tRNA aminoacylation"/>
    <property type="evidence" value="ECO:0007669"/>
    <property type="project" value="UniProtKB-UniRule"/>
</dbReference>
<evidence type="ECO:0000256" key="6">
    <source>
        <dbReference type="ARBA" id="ARBA00022741"/>
    </source>
</evidence>
<dbReference type="FunFam" id="3.30.930.10:FF:000056">
    <property type="entry name" value="Alanine--tRNA ligase"/>
    <property type="match status" value="1"/>
</dbReference>
<protein>
    <recommendedName>
        <fullName evidence="12">Alanine--tRNA ligase</fullName>
        <ecNumber evidence="12">6.1.1.7</ecNumber>
    </recommendedName>
    <alternativeName>
        <fullName evidence="12">Alanyl-tRNA synthetase</fullName>
        <shortName evidence="12">AlaRS</shortName>
    </alternativeName>
</protein>
<dbReference type="EMBL" id="CP003362">
    <property type="protein sequence ID" value="AGB48737.1"/>
    <property type="molecule type" value="Genomic_DNA"/>
</dbReference>
<dbReference type="InterPro" id="IPR009000">
    <property type="entry name" value="Transl_B-barrel_sf"/>
</dbReference>
<keyword evidence="4 12" id="KW-0436">Ligase</keyword>
<keyword evidence="11 12" id="KW-0030">Aminoacyl-tRNA synthetase</keyword>
<dbReference type="PRINTS" id="PR00980">
    <property type="entry name" value="TRNASYNTHALA"/>
</dbReference>
<dbReference type="GO" id="GO:0002161">
    <property type="term" value="F:aminoacyl-tRNA deacylase activity"/>
    <property type="evidence" value="ECO:0007669"/>
    <property type="project" value="TreeGrafter"/>
</dbReference>
<dbReference type="GO" id="GO:0004813">
    <property type="term" value="F:alanine-tRNA ligase activity"/>
    <property type="evidence" value="ECO:0007669"/>
    <property type="project" value="UniProtKB-UniRule"/>
</dbReference>
<dbReference type="NCBIfam" id="TIGR03683">
    <property type="entry name" value="A-tRNA_syn_arch"/>
    <property type="match status" value="1"/>
</dbReference>
<dbReference type="InterPro" id="IPR018164">
    <property type="entry name" value="Ala-tRNA-synth_IIc_N"/>
</dbReference>
<dbReference type="InterPro" id="IPR012947">
    <property type="entry name" value="tRNA_SAD"/>
</dbReference>
<evidence type="ECO:0000256" key="9">
    <source>
        <dbReference type="ARBA" id="ARBA00022884"/>
    </source>
</evidence>
<dbReference type="Gene3D" id="3.10.310.40">
    <property type="match status" value="1"/>
</dbReference>
<name>L0KTH2_METHD</name>
<comment type="cofactor">
    <cofactor evidence="12">
        <name>Zn(2+)</name>
        <dbReference type="ChEBI" id="CHEBI:29105"/>
    </cofactor>
    <text evidence="12">Binds 1 zinc ion per subunit.</text>
</comment>
<dbReference type="Pfam" id="PF07973">
    <property type="entry name" value="tRNA_SAD"/>
    <property type="match status" value="1"/>
</dbReference>
<dbReference type="GO" id="GO:0005524">
    <property type="term" value="F:ATP binding"/>
    <property type="evidence" value="ECO:0007669"/>
    <property type="project" value="UniProtKB-UniRule"/>
</dbReference>
<keyword evidence="2 12" id="KW-0963">Cytoplasm</keyword>
<dbReference type="SUPFAM" id="SSF101353">
    <property type="entry name" value="Putative anticodon-binding domain of alanyl-tRNA synthetase (AlaRS)"/>
    <property type="match status" value="1"/>
</dbReference>
<keyword evidence="5 12" id="KW-0479">Metal-binding</keyword>
<dbReference type="FunFam" id="3.30.54.20:FF:000005">
    <property type="entry name" value="Alanine--tRNA ligase"/>
    <property type="match status" value="1"/>
</dbReference>
<dbReference type="SUPFAM" id="SSF50447">
    <property type="entry name" value="Translation proteins"/>
    <property type="match status" value="1"/>
</dbReference>